<proteinExistence type="predicted"/>
<gene>
    <name evidence="1" type="ORF">SCFA_200003</name>
</gene>
<sequence>MACPSYCIPYAPPLISAKKLPPVRPKTPTALPIRVDGDVPLRRSEAVYDRQPRRACSTRGRSLQMPRSVYLRMSLRRYEPIKPLTPKIKIFTSCVFPIRYEVSLYVSVTYNRFLNIKLKGVGSPRDSGRSAGMRMDRMPVKRRDIESIL</sequence>
<accession>A0A485LY26</accession>
<dbReference type="AlphaFoldDB" id="A0A485LY26"/>
<evidence type="ECO:0000313" key="1">
    <source>
        <dbReference type="EMBL" id="VFU13685.1"/>
    </source>
</evidence>
<reference evidence="1" key="1">
    <citation type="submission" date="2019-03" db="EMBL/GenBank/DDBJ databases">
        <authorList>
            <person name="Hao L."/>
        </authorList>
    </citation>
    <scope>NUCLEOTIDE SEQUENCE</scope>
</reference>
<name>A0A485LY26_9ZZZZ</name>
<organism evidence="1">
    <name type="scientific">anaerobic digester metagenome</name>
    <dbReference type="NCBI Taxonomy" id="1263854"/>
    <lineage>
        <taxon>unclassified sequences</taxon>
        <taxon>metagenomes</taxon>
        <taxon>ecological metagenomes</taxon>
    </lineage>
</organism>
<dbReference type="EMBL" id="CAADRM010000082">
    <property type="protein sequence ID" value="VFU13685.1"/>
    <property type="molecule type" value="Genomic_DNA"/>
</dbReference>
<protein>
    <submittedName>
        <fullName evidence="1">Uncharacterized protein</fullName>
    </submittedName>
</protein>